<keyword evidence="2" id="KW-1185">Reference proteome</keyword>
<dbReference type="AlphaFoldDB" id="A0A518K4X3"/>
<evidence type="ECO:0000313" key="1">
    <source>
        <dbReference type="EMBL" id="QDV72841.1"/>
    </source>
</evidence>
<organism evidence="1 2">
    <name type="scientific">Botrimarina mediterranea</name>
    <dbReference type="NCBI Taxonomy" id="2528022"/>
    <lineage>
        <taxon>Bacteria</taxon>
        <taxon>Pseudomonadati</taxon>
        <taxon>Planctomycetota</taxon>
        <taxon>Planctomycetia</taxon>
        <taxon>Pirellulales</taxon>
        <taxon>Lacipirellulaceae</taxon>
        <taxon>Botrimarina</taxon>
    </lineage>
</organism>
<name>A0A518K4X3_9BACT</name>
<dbReference type="KEGG" id="bmei:Spa11_10240"/>
<protein>
    <submittedName>
        <fullName evidence="1">Uncharacterized protein</fullName>
    </submittedName>
</protein>
<proteinExistence type="predicted"/>
<dbReference type="EMBL" id="CP036349">
    <property type="protein sequence ID" value="QDV72841.1"/>
    <property type="molecule type" value="Genomic_DNA"/>
</dbReference>
<dbReference type="Proteomes" id="UP000316426">
    <property type="component" value="Chromosome"/>
</dbReference>
<reference evidence="1 2" key="1">
    <citation type="submission" date="2019-02" db="EMBL/GenBank/DDBJ databases">
        <title>Deep-cultivation of Planctomycetes and their phenomic and genomic characterization uncovers novel biology.</title>
        <authorList>
            <person name="Wiegand S."/>
            <person name="Jogler M."/>
            <person name="Boedeker C."/>
            <person name="Pinto D."/>
            <person name="Vollmers J."/>
            <person name="Rivas-Marin E."/>
            <person name="Kohn T."/>
            <person name="Peeters S.H."/>
            <person name="Heuer A."/>
            <person name="Rast P."/>
            <person name="Oberbeckmann S."/>
            <person name="Bunk B."/>
            <person name="Jeske O."/>
            <person name="Meyerdierks A."/>
            <person name="Storesund J.E."/>
            <person name="Kallscheuer N."/>
            <person name="Luecker S."/>
            <person name="Lage O.M."/>
            <person name="Pohl T."/>
            <person name="Merkel B.J."/>
            <person name="Hornburger P."/>
            <person name="Mueller R.-W."/>
            <person name="Bruemmer F."/>
            <person name="Labrenz M."/>
            <person name="Spormann A.M."/>
            <person name="Op den Camp H."/>
            <person name="Overmann J."/>
            <person name="Amann R."/>
            <person name="Jetten M.S.M."/>
            <person name="Mascher T."/>
            <person name="Medema M.H."/>
            <person name="Devos D.P."/>
            <person name="Kaster A.-K."/>
            <person name="Ovreas L."/>
            <person name="Rohde M."/>
            <person name="Galperin M.Y."/>
            <person name="Jogler C."/>
        </authorList>
    </citation>
    <scope>NUCLEOTIDE SEQUENCE [LARGE SCALE GENOMIC DNA]</scope>
    <source>
        <strain evidence="1 2">Spa11</strain>
    </source>
</reference>
<gene>
    <name evidence="1" type="ORF">Spa11_10240</name>
</gene>
<dbReference type="RefSeq" id="WP_145108804.1">
    <property type="nucleotide sequence ID" value="NZ_CP036349.1"/>
</dbReference>
<sequence length="154" mass="17161">MLELHANVYAIPEGSINGPEVALRGLNLPTLRSTSGGPPAFLVTLPVSFEQMQASLLELERSDCEPDGYFLITGHEEGVFWRLNGHMHEYDGQMHRVELHGECPTATLDSVLRTMGWPAVELVFELVKEGVTLREAAFRTWADTTRIEATRLAQ</sequence>
<evidence type="ECO:0000313" key="2">
    <source>
        <dbReference type="Proteomes" id="UP000316426"/>
    </source>
</evidence>
<accession>A0A518K4X3</accession>